<sequence>MDNKMWEKEIEKIKKEFVGWGYKVNEPASDDEISRFTTKVKDKFQIEIPSEYIDFLKEINGYSFNGLLVYGIDMDLLDNAPNNCKAGFIEYNDDRSVSDEEKWIYFAESEFRLYVFRVQDATYYKIEDFSYDIQKKYDSFAEMIMEAINDSLK</sequence>
<name>A0A317G3X5_BUTFI</name>
<dbReference type="NCBIfam" id="NF038335">
    <property type="entry name" value="YPO0640_fam"/>
    <property type="match status" value="1"/>
</dbReference>
<dbReference type="EMBL" id="NXNG01000001">
    <property type="protein sequence ID" value="PWT28745.1"/>
    <property type="molecule type" value="Genomic_DNA"/>
</dbReference>
<comment type="caution">
    <text evidence="2">The sequence shown here is derived from an EMBL/GenBank/DDBJ whole genome shotgun (WGS) entry which is preliminary data.</text>
</comment>
<feature type="domain" description="Knr4/Smi1-like" evidence="1">
    <location>
        <begin position="27"/>
        <end position="146"/>
    </location>
</feature>
<gene>
    <name evidence="2" type="ORF">CPT75_17340</name>
</gene>
<dbReference type="InterPro" id="IPR037883">
    <property type="entry name" value="Knr4/Smi1-like_sf"/>
</dbReference>
<dbReference type="RefSeq" id="WP_110073825.1">
    <property type="nucleotide sequence ID" value="NZ_CM009896.1"/>
</dbReference>
<keyword evidence="3" id="KW-1185">Reference proteome</keyword>
<dbReference type="SUPFAM" id="SSF160631">
    <property type="entry name" value="SMI1/KNR4-like"/>
    <property type="match status" value="1"/>
</dbReference>
<dbReference type="Pfam" id="PF09346">
    <property type="entry name" value="SMI1_KNR4"/>
    <property type="match status" value="1"/>
</dbReference>
<organism evidence="2 3">
    <name type="scientific">Butyrivibrio fibrisolvens</name>
    <dbReference type="NCBI Taxonomy" id="831"/>
    <lineage>
        <taxon>Bacteria</taxon>
        <taxon>Bacillati</taxon>
        <taxon>Bacillota</taxon>
        <taxon>Clostridia</taxon>
        <taxon>Lachnospirales</taxon>
        <taxon>Lachnospiraceae</taxon>
        <taxon>Butyrivibrio</taxon>
    </lineage>
</organism>
<dbReference type="SMART" id="SM00860">
    <property type="entry name" value="SMI1_KNR4"/>
    <property type="match status" value="1"/>
</dbReference>
<evidence type="ECO:0000313" key="3">
    <source>
        <dbReference type="Proteomes" id="UP000245488"/>
    </source>
</evidence>
<dbReference type="InterPro" id="IPR018958">
    <property type="entry name" value="Knr4/Smi1-like_dom"/>
</dbReference>
<evidence type="ECO:0000313" key="2">
    <source>
        <dbReference type="EMBL" id="PWT28745.1"/>
    </source>
</evidence>
<dbReference type="AlphaFoldDB" id="A0A317G3X5"/>
<reference evidence="2 3" key="1">
    <citation type="submission" date="2017-09" db="EMBL/GenBank/DDBJ databases">
        <title>High-quality draft genome sequence of Butyrivibrio fibrisolvens INBov1, isolated from cow rumen.</title>
        <authorList>
            <person name="Rodriguez Hernaez J."/>
            <person name="Rivarola M."/>
            <person name="Paniego N."/>
            <person name="Cravero S."/>
            <person name="Ceron Cucchi M."/>
            <person name="Martinez M.C."/>
        </authorList>
    </citation>
    <scope>NUCLEOTIDE SEQUENCE [LARGE SCALE GENOMIC DNA]</scope>
    <source>
        <strain evidence="2 3">INBov1</strain>
    </source>
</reference>
<proteinExistence type="predicted"/>
<dbReference type="Gene3D" id="3.40.1580.10">
    <property type="entry name" value="SMI1/KNR4-like"/>
    <property type="match status" value="1"/>
</dbReference>
<dbReference type="Proteomes" id="UP000245488">
    <property type="component" value="Chromosome"/>
</dbReference>
<protein>
    <recommendedName>
        <fullName evidence="1">Knr4/Smi1-like domain-containing protein</fullName>
    </recommendedName>
</protein>
<evidence type="ECO:0000259" key="1">
    <source>
        <dbReference type="SMART" id="SM00860"/>
    </source>
</evidence>
<accession>A0A317G3X5</accession>